<dbReference type="EMBL" id="ARXR01000001">
    <property type="protein sequence ID" value="MBF5051592.1"/>
    <property type="molecule type" value="Genomic_DNA"/>
</dbReference>
<dbReference type="PANTHER" id="PTHR40274">
    <property type="entry name" value="VIRGINIAMYCIN B LYASE"/>
    <property type="match status" value="1"/>
</dbReference>
<dbReference type="Proteomes" id="UP000644441">
    <property type="component" value="Unassembled WGS sequence"/>
</dbReference>
<protein>
    <submittedName>
        <fullName evidence="1">NHL repeat-containing protein</fullName>
    </submittedName>
</protein>
<proteinExistence type="predicted"/>
<dbReference type="PANTHER" id="PTHR40274:SF4">
    <property type="entry name" value="BLL1406 PROTEIN"/>
    <property type="match status" value="1"/>
</dbReference>
<accession>A0ABS0ADB2</accession>
<dbReference type="Gene3D" id="2.120.10.30">
    <property type="entry name" value="TolB, C-terminal domain"/>
    <property type="match status" value="2"/>
</dbReference>
<dbReference type="SUPFAM" id="SSF63829">
    <property type="entry name" value="Calcium-dependent phosphotriesterase"/>
    <property type="match status" value="2"/>
</dbReference>
<name>A0ABS0ADB2_9GAMM</name>
<keyword evidence="2" id="KW-1185">Reference proteome</keyword>
<evidence type="ECO:0000313" key="1">
    <source>
        <dbReference type="EMBL" id="MBF5051592.1"/>
    </source>
</evidence>
<dbReference type="PROSITE" id="PS51257">
    <property type="entry name" value="PROKAR_LIPOPROTEIN"/>
    <property type="match status" value="1"/>
</dbReference>
<evidence type="ECO:0000313" key="2">
    <source>
        <dbReference type="Proteomes" id="UP000644441"/>
    </source>
</evidence>
<sequence>MDHLRTHRWLSLSALLLGAAACSTTPPPPPQAEYGEPAVVEGPLPYLGVHGLGIDPRGRLLAGSVVGQSLSLVDRESGAVRPFVGPPAGMADDVAFGPDGEVAWTAYLVGELRIRNAAGEIRTVASGLPGLNSLAYTEDGRLFATQVFMGDALYEIDRSGEQPPRKIIEGMGGLNGFEFGPDGHLYGPLWFKGEVVRVNVESGEMDTVADGFRIPAAVNFDGQGRLYVVDSATGELLRVTPGRSEKVRVAQLSPSLDNLAIDKKAGLIYVSNMADNSIQEVDLADGRVRDLVRTRLAAPSGLAMVGDQLHIADTFAYRVMDTGSGDIREVGRMWASHLEYPLNAWADEHVVVLTSWATGTVQVFDRASGEMTHGFQDFQAPHDAVQLADGSLLVAELATGRLLRVSGEQGEQREAVVVALAGPAGMAFNADRSTLFVTTAGGSVWAVNPADWSKRRVRDGLAMPEGISVSAAGKLLVMEVGKQRLLEIDPVDGATRTLAEDLPVGLPALEGLPPTGVFNDVVEAANGDLFFTADRDAGLYRLPRR</sequence>
<gene>
    <name evidence="1" type="ORF">ISO4_00194</name>
</gene>
<reference evidence="1 2" key="1">
    <citation type="submission" date="2012-09" db="EMBL/GenBank/DDBJ databases">
        <title>Genome Sequence of alkane-degrading Bacterium Alcanivorax venustensis ISO4.</title>
        <authorList>
            <person name="Lai Q."/>
            <person name="Shao Z."/>
        </authorList>
    </citation>
    <scope>NUCLEOTIDE SEQUENCE [LARGE SCALE GENOMIC DNA]</scope>
    <source>
        <strain evidence="1 2">ISO4</strain>
    </source>
</reference>
<organism evidence="1 2">
    <name type="scientific">Alloalcanivorax venustensis ISO4</name>
    <dbReference type="NCBI Taxonomy" id="1177184"/>
    <lineage>
        <taxon>Bacteria</taxon>
        <taxon>Pseudomonadati</taxon>
        <taxon>Pseudomonadota</taxon>
        <taxon>Gammaproteobacteria</taxon>
        <taxon>Oceanospirillales</taxon>
        <taxon>Alcanivoracaceae</taxon>
        <taxon>Alloalcanivorax</taxon>
    </lineage>
</organism>
<dbReference type="RefSeq" id="WP_194854839.1">
    <property type="nucleotide sequence ID" value="NZ_ARXR01000001.1"/>
</dbReference>
<dbReference type="InterPro" id="IPR051344">
    <property type="entry name" value="Vgb"/>
</dbReference>
<comment type="caution">
    <text evidence="1">The sequence shown here is derived from an EMBL/GenBank/DDBJ whole genome shotgun (WGS) entry which is preliminary data.</text>
</comment>
<dbReference type="InterPro" id="IPR011042">
    <property type="entry name" value="6-blade_b-propeller_TolB-like"/>
</dbReference>